<dbReference type="KEGG" id="vg:23681296"/>
<proteinExistence type="predicted"/>
<accession>A0A0B5A7I7</accession>
<feature type="compositionally biased region" description="Low complexity" evidence="1">
    <location>
        <begin position="322"/>
        <end position="332"/>
    </location>
</feature>
<dbReference type="Pfam" id="PF22763">
    <property type="entry name" value="NrS1-1_pol-like_HBD"/>
    <property type="match status" value="1"/>
</dbReference>
<evidence type="ECO:0000313" key="4">
    <source>
        <dbReference type="Proteomes" id="UP000031732"/>
    </source>
</evidence>
<reference evidence="4" key="1">
    <citation type="submission" date="2014-11" db="EMBL/GenBank/DDBJ databases">
        <title>Complete genome sequence of Paracoccus marcusii phage vB_PmaS_IMEP1 isolated from the South China Sea.</title>
        <authorList>
            <person name="Xu Y."/>
            <person name="Zhang R."/>
            <person name="Jiao N."/>
        </authorList>
    </citation>
    <scope>NUCLEOTIDE SEQUENCE [LARGE SCALE GENOMIC DNA]</scope>
</reference>
<reference evidence="3 4" key="2">
    <citation type="journal article" date="2015" name="Stand. Genomic Sci.">
        <title>Complete genome sequence of Paracoccus marcusii phage vB_PmaS-R3 isolated from the South China Sea.</title>
        <authorList>
            <person name="Xu Y."/>
            <person name="Zhang R."/>
            <person name="Jiao N."/>
        </authorList>
    </citation>
    <scope>NUCLEOTIDE SEQUENCE [LARGE SCALE GENOMIC DNA]</scope>
</reference>
<sequence length="804" mass="88564">MFEALFNIPQELRDYPQWVVWRYEDRDGDKPTKVPYDPKTGKLASVTDPSTWATFDYMGNALQSGDWAGAGFVFTEQDPFAGIDLDDTGEDGAALAVQHKVFEAFNSYAETSPSGRGLHIIVKGHMPNGRRRGKIEAYSSGRFFTMTGHVYRNAPVNEHQAILQQLWTELGGHIETHTISGDIVEKLTDAEVIEKASNAVNGDKFLRLHSGDWQNDYPSQSEADQAYMNFLAFYSQHRIQLMRLFRNSPLGQREKAQRNGYLNFTINRAFDRMLPPIDAEGIFNQAEEVVAKARAANAPQPTIDLSAQIERAMQPVAPMGSAPVPAAPVERPAQPPRNHNSGPAGTPPLPKPPGMLGEVAEFIYNAAPRPVAEIALAGAIGFMAGICGRAFNVSGTGLNQYVLLLAPTGTGKEAIKSGTEKLMRAVVHGNDPSPVAPEVFPAAKEFIGPAEFASGQAALRTISTKVSFVSVLGEFGATMNRLSDPRAPASDKMLNKVLRDVYHKSGNGSVLGESAYSDSDKNVKSVLAPSMSLIAESNPEEFYAQVDEAQITNGLLTRFLTIDYHGPRPRMNKAHTYYRPNEDLVRRLSSLAETAHRLNQQNAVINVTFTPEAEDMVDAIDRYSDDQQNSNGEIIKRLWNRVHLKTMKLAALIAVGKADLTLGTVVADAEDVRYAYDVVERDVLRTVRKFDMGEVGGNTEESKQVKDVLRVVSQYLTQPYEEACKYGAKRAMHADHIIPYTYLQRRLVAAAAFRHDRIGATNAIRRTVQSLIDEGVLLEVDSATKNKYNLRGKAYGVGDASRFE</sequence>
<dbReference type="Proteomes" id="UP000031732">
    <property type="component" value="Genome"/>
</dbReference>
<evidence type="ECO:0000256" key="1">
    <source>
        <dbReference type="SAM" id="MobiDB-lite"/>
    </source>
</evidence>
<dbReference type="GeneID" id="23681296"/>
<organism evidence="3 4">
    <name type="scientific">Paracoccus phage vB_PmaS-R3</name>
    <dbReference type="NCBI Taxonomy" id="2494563"/>
    <lineage>
        <taxon>Viruses</taxon>
        <taxon>Duplodnaviria</taxon>
        <taxon>Heunggongvirae</taxon>
        <taxon>Uroviricota</taxon>
        <taxon>Caudoviricetes</taxon>
        <taxon>Zhuquevirus</taxon>
        <taxon>Zhuquevirus R3</taxon>
    </lineage>
</organism>
<keyword evidence="4" id="KW-1185">Reference proteome</keyword>
<name>A0A0B5A7I7_9CAUD</name>
<feature type="domain" description="NrS-1 polymerase-like HBD" evidence="2">
    <location>
        <begin position="220"/>
        <end position="272"/>
    </location>
</feature>
<feature type="region of interest" description="Disordered" evidence="1">
    <location>
        <begin position="318"/>
        <end position="352"/>
    </location>
</feature>
<dbReference type="EMBL" id="KP162168">
    <property type="protein sequence ID" value="AJD83136.1"/>
    <property type="molecule type" value="Genomic_DNA"/>
</dbReference>
<dbReference type="RefSeq" id="YP_009126402.1">
    <property type="nucleotide sequence ID" value="NC_026608.1"/>
</dbReference>
<evidence type="ECO:0000259" key="2">
    <source>
        <dbReference type="Pfam" id="PF22763"/>
    </source>
</evidence>
<dbReference type="InterPro" id="IPR054468">
    <property type="entry name" value="NrSPol-like_HBD"/>
</dbReference>
<protein>
    <submittedName>
        <fullName evidence="3">Primase</fullName>
    </submittedName>
</protein>
<evidence type="ECO:0000313" key="3">
    <source>
        <dbReference type="EMBL" id="AJD83136.1"/>
    </source>
</evidence>